<keyword evidence="3" id="KW-0460">Magnesium</keyword>
<dbReference type="InterPro" id="IPR008930">
    <property type="entry name" value="Terpenoid_cyclase/PrenylTrfase"/>
</dbReference>
<evidence type="ECO:0000256" key="3">
    <source>
        <dbReference type="ARBA" id="ARBA00022842"/>
    </source>
</evidence>
<dbReference type="EMBL" id="OZ034819">
    <property type="protein sequence ID" value="CAL1391612.1"/>
    <property type="molecule type" value="Genomic_DNA"/>
</dbReference>
<accession>A0AAV2F0S6</accession>
<dbReference type="InterPro" id="IPR050148">
    <property type="entry name" value="Terpene_synthase-like"/>
</dbReference>
<dbReference type="GO" id="GO:0000287">
    <property type="term" value="F:magnesium ion binding"/>
    <property type="evidence" value="ECO:0007669"/>
    <property type="project" value="InterPro"/>
</dbReference>
<dbReference type="InterPro" id="IPR044814">
    <property type="entry name" value="Terpene_cyclase_plant_C1"/>
</dbReference>
<evidence type="ECO:0000256" key="4">
    <source>
        <dbReference type="ARBA" id="ARBA00023239"/>
    </source>
</evidence>
<dbReference type="InterPro" id="IPR001906">
    <property type="entry name" value="Terpene_synth_N"/>
</dbReference>
<dbReference type="GO" id="GO:0010333">
    <property type="term" value="F:terpene synthase activity"/>
    <property type="evidence" value="ECO:0007669"/>
    <property type="project" value="InterPro"/>
</dbReference>
<comment type="cofactor">
    <cofactor evidence="1">
        <name>Mg(2+)</name>
        <dbReference type="ChEBI" id="CHEBI:18420"/>
    </cofactor>
</comment>
<sequence>MSSSSSLPLHSAAAAAAHQKKATSGAAADCVSSVSFPRTVWGNGFLDKVDLSFQAKERYPNHEVLKEEVRKMFTNEVKSTGDEEAIIADKLRLVDAVQRLGIGYHFEPEIEKALEKVHDMGGDLFANIGDKGTDLYHAALRFRLLRQQGFPASQDGFRKLKNSEGRFKEWVSRDRQGLLSLYEAAHLAFNGEDILDEALNFATKNLKSSSVIHHNTNPNSFQKQIDFALRFPAWKCVPRSLARHSIDIYSEDSSQNLKLLTFAKMDFNIVQNLHQQELHEISGMNVGALEELPDRMRNTYRAVLDLYDEIEREIGKTRPTFPVDYAKDELKKLCGAYLVEIGWRAEGMVPTLEEYMINAYNSSGVPKTCTSNLIGMTPEIATREAFEWMTNESKLMKACSLIGRLQNDIFTHEYERKRNHPASAAECYMKQHGATEEEAVEFLWKEIHNAWKDIAQEYQKPTPMPVAVTDRILNLARSCNLFYEIGDGYTNSHLMKDQLTSLLFDPLPL</sequence>
<name>A0AAV2F0S6_9ROSI</name>
<dbReference type="InterPro" id="IPR036965">
    <property type="entry name" value="Terpene_synth_N_sf"/>
</dbReference>
<feature type="domain" description="Terpene synthase metal-binding" evidence="6">
    <location>
        <begin position="284"/>
        <end position="453"/>
    </location>
</feature>
<reference evidence="7 8" key="1">
    <citation type="submission" date="2024-04" db="EMBL/GenBank/DDBJ databases">
        <authorList>
            <person name="Fracassetti M."/>
        </authorList>
    </citation>
    <scope>NUCLEOTIDE SEQUENCE [LARGE SCALE GENOMIC DNA]</scope>
</reference>
<dbReference type="Pfam" id="PF01397">
    <property type="entry name" value="Terpene_synth"/>
    <property type="match status" value="1"/>
</dbReference>
<evidence type="ECO:0000313" key="8">
    <source>
        <dbReference type="Proteomes" id="UP001497516"/>
    </source>
</evidence>
<evidence type="ECO:0000259" key="5">
    <source>
        <dbReference type="Pfam" id="PF01397"/>
    </source>
</evidence>
<dbReference type="InterPro" id="IPR008949">
    <property type="entry name" value="Isoprenoid_synthase_dom_sf"/>
</dbReference>
<keyword evidence="8" id="KW-1185">Reference proteome</keyword>
<dbReference type="GO" id="GO:0016102">
    <property type="term" value="P:diterpenoid biosynthetic process"/>
    <property type="evidence" value="ECO:0007669"/>
    <property type="project" value="InterPro"/>
</dbReference>
<dbReference type="InterPro" id="IPR005630">
    <property type="entry name" value="Terpene_synthase_metal-bd"/>
</dbReference>
<dbReference type="Gene3D" id="1.10.600.10">
    <property type="entry name" value="Farnesyl Diphosphate Synthase"/>
    <property type="match status" value="2"/>
</dbReference>
<dbReference type="SUPFAM" id="SSF48576">
    <property type="entry name" value="Terpenoid synthases"/>
    <property type="match status" value="1"/>
</dbReference>
<evidence type="ECO:0000313" key="7">
    <source>
        <dbReference type="EMBL" id="CAL1391612.1"/>
    </source>
</evidence>
<keyword evidence="4" id="KW-0456">Lyase</keyword>
<dbReference type="PANTHER" id="PTHR31225">
    <property type="entry name" value="OS04G0344100 PROTEIN-RELATED"/>
    <property type="match status" value="1"/>
</dbReference>
<protein>
    <submittedName>
        <fullName evidence="7">Uncharacterized protein</fullName>
    </submittedName>
</protein>
<evidence type="ECO:0000256" key="1">
    <source>
        <dbReference type="ARBA" id="ARBA00001946"/>
    </source>
</evidence>
<organism evidence="7 8">
    <name type="scientific">Linum trigynum</name>
    <dbReference type="NCBI Taxonomy" id="586398"/>
    <lineage>
        <taxon>Eukaryota</taxon>
        <taxon>Viridiplantae</taxon>
        <taxon>Streptophyta</taxon>
        <taxon>Embryophyta</taxon>
        <taxon>Tracheophyta</taxon>
        <taxon>Spermatophyta</taxon>
        <taxon>Magnoliopsida</taxon>
        <taxon>eudicotyledons</taxon>
        <taxon>Gunneridae</taxon>
        <taxon>Pentapetalae</taxon>
        <taxon>rosids</taxon>
        <taxon>fabids</taxon>
        <taxon>Malpighiales</taxon>
        <taxon>Linaceae</taxon>
        <taxon>Linum</taxon>
    </lineage>
</organism>
<dbReference type="CDD" id="cd00684">
    <property type="entry name" value="Terpene_cyclase_plant_C1"/>
    <property type="match status" value="1"/>
</dbReference>
<dbReference type="SUPFAM" id="SSF48239">
    <property type="entry name" value="Terpenoid cyclases/Protein prenyltransferases"/>
    <property type="match status" value="1"/>
</dbReference>
<dbReference type="Gene3D" id="1.50.10.130">
    <property type="entry name" value="Terpene synthase, N-terminal domain"/>
    <property type="match status" value="1"/>
</dbReference>
<dbReference type="AlphaFoldDB" id="A0AAV2F0S6"/>
<feature type="domain" description="Terpene synthase N-terminal" evidence="5">
    <location>
        <begin position="41"/>
        <end position="229"/>
    </location>
</feature>
<keyword evidence="2" id="KW-0479">Metal-binding</keyword>
<dbReference type="PANTHER" id="PTHR31225:SF93">
    <property type="entry name" value="ALPHA-HUMULENE_(-)-(E)-BETA-CARYOPHYLLENE SYNTHASE"/>
    <property type="match status" value="1"/>
</dbReference>
<proteinExistence type="predicted"/>
<evidence type="ECO:0000259" key="6">
    <source>
        <dbReference type="Pfam" id="PF03936"/>
    </source>
</evidence>
<dbReference type="Pfam" id="PF03936">
    <property type="entry name" value="Terpene_synth_C"/>
    <property type="match status" value="1"/>
</dbReference>
<evidence type="ECO:0000256" key="2">
    <source>
        <dbReference type="ARBA" id="ARBA00022723"/>
    </source>
</evidence>
<dbReference type="Proteomes" id="UP001497516">
    <property type="component" value="Chromosome 6"/>
</dbReference>
<gene>
    <name evidence="7" type="ORF">LTRI10_LOCUS32322</name>
</gene>